<dbReference type="Proteomes" id="UP000839904">
    <property type="component" value="Unassembled WGS sequence"/>
</dbReference>
<evidence type="ECO:0000313" key="1">
    <source>
        <dbReference type="EMBL" id="ECT9427744.1"/>
    </source>
</evidence>
<gene>
    <name evidence="1" type="ORF">CG587_25340</name>
</gene>
<proteinExistence type="predicted"/>
<reference evidence="1" key="1">
    <citation type="submission" date="2018-07" db="EMBL/GenBank/DDBJ databases">
        <authorList>
            <consortium name="PulseNet: The National Subtyping Network for Foodborne Disease Surveillance"/>
            <person name="Tarr C.L."/>
            <person name="Trees E."/>
            <person name="Katz L.S."/>
            <person name="Carleton-Romer H.A."/>
            <person name="Stroika S."/>
            <person name="Kucerova Z."/>
            <person name="Roache K.F."/>
            <person name="Sabol A.L."/>
            <person name="Besser J."/>
            <person name="Gerner-Smidt P."/>
        </authorList>
    </citation>
    <scope>NUCLEOTIDE SEQUENCE [LARGE SCALE GENOMIC DNA]</scope>
    <source>
        <strain evidence="1">PNUSAS018503</strain>
    </source>
</reference>
<dbReference type="Gene3D" id="1.25.40.10">
    <property type="entry name" value="Tetratricopeptide repeat domain"/>
    <property type="match status" value="1"/>
</dbReference>
<protein>
    <submittedName>
        <fullName evidence="1">Sel1 repeat family protein</fullName>
    </submittedName>
</protein>
<dbReference type="EMBL" id="AAKOJA010000029">
    <property type="protein sequence ID" value="ECT9427744.1"/>
    <property type="molecule type" value="Genomic_DNA"/>
</dbReference>
<name>A0A3V9VC77_SALER</name>
<accession>A0A3V9VC77</accession>
<comment type="caution">
    <text evidence="1">The sequence shown here is derived from an EMBL/GenBank/DDBJ whole genome shotgun (WGS) entry which is preliminary data.</text>
</comment>
<sequence>MKNDHIEKKDEEMVGSTAMTYDLSKKELLDIKYKSEHGNAEASFRLYQYYFFTLDDIDNQMYYLYRAAVQGHPIGQYNYALVLSYNIPFYSKYYDLDKAIYWMELAAKNGSADAVNKLRELYSIKNKK</sequence>
<organism evidence="1">
    <name type="scientific">Salmonella enterica</name>
    <name type="common">Salmonella choleraesuis</name>
    <dbReference type="NCBI Taxonomy" id="28901"/>
    <lineage>
        <taxon>Bacteria</taxon>
        <taxon>Pseudomonadati</taxon>
        <taxon>Pseudomonadota</taxon>
        <taxon>Gammaproteobacteria</taxon>
        <taxon>Enterobacterales</taxon>
        <taxon>Enterobacteriaceae</taxon>
        <taxon>Salmonella</taxon>
    </lineage>
</organism>
<dbReference type="SUPFAM" id="SSF81901">
    <property type="entry name" value="HCP-like"/>
    <property type="match status" value="1"/>
</dbReference>
<dbReference type="AlphaFoldDB" id="A0A3V9VC77"/>
<dbReference type="InterPro" id="IPR011990">
    <property type="entry name" value="TPR-like_helical_dom_sf"/>
</dbReference>